<keyword evidence="2" id="KW-1185">Reference proteome</keyword>
<dbReference type="EMBL" id="CM042890">
    <property type="protein sequence ID" value="KAI4312885.1"/>
    <property type="molecule type" value="Genomic_DNA"/>
</dbReference>
<organism evidence="1 2">
    <name type="scientific">Melastoma candidum</name>
    <dbReference type="NCBI Taxonomy" id="119954"/>
    <lineage>
        <taxon>Eukaryota</taxon>
        <taxon>Viridiplantae</taxon>
        <taxon>Streptophyta</taxon>
        <taxon>Embryophyta</taxon>
        <taxon>Tracheophyta</taxon>
        <taxon>Spermatophyta</taxon>
        <taxon>Magnoliopsida</taxon>
        <taxon>eudicotyledons</taxon>
        <taxon>Gunneridae</taxon>
        <taxon>Pentapetalae</taxon>
        <taxon>rosids</taxon>
        <taxon>malvids</taxon>
        <taxon>Myrtales</taxon>
        <taxon>Melastomataceae</taxon>
        <taxon>Melastomatoideae</taxon>
        <taxon>Melastomateae</taxon>
        <taxon>Melastoma</taxon>
    </lineage>
</organism>
<sequence length="185" mass="20293">MKFLDSNFFMEGEERYRRCVVTLLIFILASLGAVSFASCIAAEINRAEKGDMKIDGKFCYLPRSGAYKYGITALACITGAQLIGGAIFCGNFCSRKKKRGILSRILNQIKILLYGLSWISFGCVVVLLGTATSMNGEQPYGEGWLDGECYFAKKQVYIVSAILILISSTSTLSAMVLTMSGILRR</sequence>
<accession>A0ACB9LNE0</accession>
<evidence type="ECO:0000313" key="2">
    <source>
        <dbReference type="Proteomes" id="UP001057402"/>
    </source>
</evidence>
<reference evidence="2" key="1">
    <citation type="journal article" date="2023" name="Front. Plant Sci.">
        <title>Chromosomal-level genome assembly of Melastoma candidum provides insights into trichome evolution.</title>
        <authorList>
            <person name="Zhong Y."/>
            <person name="Wu W."/>
            <person name="Sun C."/>
            <person name="Zou P."/>
            <person name="Liu Y."/>
            <person name="Dai S."/>
            <person name="Zhou R."/>
        </authorList>
    </citation>
    <scope>NUCLEOTIDE SEQUENCE [LARGE SCALE GENOMIC DNA]</scope>
</reference>
<dbReference type="Proteomes" id="UP001057402">
    <property type="component" value="Chromosome 11"/>
</dbReference>
<comment type="caution">
    <text evidence="1">The sequence shown here is derived from an EMBL/GenBank/DDBJ whole genome shotgun (WGS) entry which is preliminary data.</text>
</comment>
<name>A0ACB9LNE0_9MYRT</name>
<gene>
    <name evidence="1" type="ORF">MLD38_037675</name>
</gene>
<protein>
    <submittedName>
        <fullName evidence="1">Uncharacterized protein</fullName>
    </submittedName>
</protein>
<evidence type="ECO:0000313" key="1">
    <source>
        <dbReference type="EMBL" id="KAI4312885.1"/>
    </source>
</evidence>
<proteinExistence type="predicted"/>